<evidence type="ECO:0000256" key="6">
    <source>
        <dbReference type="ARBA" id="ARBA00023136"/>
    </source>
</evidence>
<evidence type="ECO:0000256" key="2">
    <source>
        <dbReference type="ARBA" id="ARBA00006679"/>
    </source>
</evidence>
<dbReference type="EMBL" id="JACCEW010000001">
    <property type="protein sequence ID" value="NYT36218.1"/>
    <property type="molecule type" value="Genomic_DNA"/>
</dbReference>
<feature type="transmembrane region" description="Helical" evidence="7">
    <location>
        <begin position="47"/>
        <end position="71"/>
    </location>
</feature>
<dbReference type="InterPro" id="IPR051907">
    <property type="entry name" value="DoxX-like_oxidoreductase"/>
</dbReference>
<feature type="transmembrane region" description="Helical" evidence="7">
    <location>
        <begin position="108"/>
        <end position="128"/>
    </location>
</feature>
<evidence type="ECO:0000313" key="9">
    <source>
        <dbReference type="Proteomes" id="UP000580517"/>
    </source>
</evidence>
<comment type="subcellular location">
    <subcellularLocation>
        <location evidence="1">Cell membrane</location>
        <topology evidence="1">Multi-pass membrane protein</topology>
    </subcellularLocation>
</comment>
<dbReference type="GO" id="GO:0005886">
    <property type="term" value="C:plasma membrane"/>
    <property type="evidence" value="ECO:0007669"/>
    <property type="project" value="UniProtKB-SubCell"/>
</dbReference>
<proteinExistence type="inferred from homology"/>
<dbReference type="PANTHER" id="PTHR33452:SF4">
    <property type="entry name" value="BLL4328 PROTEIN"/>
    <property type="match status" value="1"/>
</dbReference>
<dbReference type="OrthoDB" id="346004at2"/>
<evidence type="ECO:0000256" key="4">
    <source>
        <dbReference type="ARBA" id="ARBA00022692"/>
    </source>
</evidence>
<comment type="caution">
    <text evidence="8">The sequence shown here is derived from an EMBL/GenBank/DDBJ whole genome shotgun (WGS) entry which is preliminary data.</text>
</comment>
<dbReference type="Proteomes" id="UP000580517">
    <property type="component" value="Unassembled WGS sequence"/>
</dbReference>
<organism evidence="8 9">
    <name type="scientific">Allopusillimonas soli</name>
    <dbReference type="NCBI Taxonomy" id="659016"/>
    <lineage>
        <taxon>Bacteria</taxon>
        <taxon>Pseudomonadati</taxon>
        <taxon>Pseudomonadota</taxon>
        <taxon>Betaproteobacteria</taxon>
        <taxon>Burkholderiales</taxon>
        <taxon>Alcaligenaceae</taxon>
        <taxon>Allopusillimonas</taxon>
    </lineage>
</organism>
<evidence type="ECO:0000256" key="1">
    <source>
        <dbReference type="ARBA" id="ARBA00004651"/>
    </source>
</evidence>
<accession>A0A853F8U0</accession>
<evidence type="ECO:0000256" key="3">
    <source>
        <dbReference type="ARBA" id="ARBA00022475"/>
    </source>
</evidence>
<evidence type="ECO:0000256" key="7">
    <source>
        <dbReference type="SAM" id="Phobius"/>
    </source>
</evidence>
<dbReference type="InterPro" id="IPR032808">
    <property type="entry name" value="DoxX"/>
</dbReference>
<evidence type="ECO:0000256" key="5">
    <source>
        <dbReference type="ARBA" id="ARBA00022989"/>
    </source>
</evidence>
<dbReference type="RefSeq" id="WP_129968121.1">
    <property type="nucleotide sequence ID" value="NZ_JACCEW010000001.1"/>
</dbReference>
<dbReference type="Pfam" id="PF07681">
    <property type="entry name" value="DoxX"/>
    <property type="match status" value="1"/>
</dbReference>
<dbReference type="AlphaFoldDB" id="A0A853F8U0"/>
<gene>
    <name evidence="8" type="ORF">H0A68_04980</name>
</gene>
<protein>
    <submittedName>
        <fullName evidence="8">DoxX family protein</fullName>
    </submittedName>
</protein>
<name>A0A853F8U0_9BURK</name>
<reference evidence="8 9" key="1">
    <citation type="submission" date="2020-07" db="EMBL/GenBank/DDBJ databases">
        <title>Taxonomic revisions and descriptions of new bacterial species based on genomic comparisons in the high-G+C-content subgroup of the family Alcaligenaceae.</title>
        <authorList>
            <person name="Szabo A."/>
            <person name="Felfoldi T."/>
        </authorList>
    </citation>
    <scope>NUCLEOTIDE SEQUENCE [LARGE SCALE GENOMIC DNA]</scope>
    <source>
        <strain evidence="8 9">DSM 25264</strain>
    </source>
</reference>
<keyword evidence="6 7" id="KW-0472">Membrane</keyword>
<comment type="similarity">
    <text evidence="2">Belongs to the DoxX family.</text>
</comment>
<keyword evidence="9" id="KW-1185">Reference proteome</keyword>
<dbReference type="PANTHER" id="PTHR33452">
    <property type="entry name" value="OXIDOREDUCTASE CATD-RELATED"/>
    <property type="match status" value="1"/>
</dbReference>
<keyword evidence="4 7" id="KW-0812">Transmembrane</keyword>
<keyword evidence="3" id="KW-1003">Cell membrane</keyword>
<sequence length="135" mass="14153">MSSNACTIWTPRVLSILRIVSGYLLLLHGTAKLFGVPHVGMFDGLQLASLMGVAGIIELVCGALLLIGLFTRPAAFLASGFTAAAYFIGHVAAKGALFLPVLNGGDAAILYCFAYLYIFFAGPGPWSVDSARNKA</sequence>
<feature type="transmembrane region" description="Helical" evidence="7">
    <location>
        <begin position="12"/>
        <end position="35"/>
    </location>
</feature>
<keyword evidence="5 7" id="KW-1133">Transmembrane helix</keyword>
<evidence type="ECO:0000313" key="8">
    <source>
        <dbReference type="EMBL" id="NYT36218.1"/>
    </source>
</evidence>